<dbReference type="InterPro" id="IPR023696">
    <property type="entry name" value="Ureohydrolase_dom_sf"/>
</dbReference>
<protein>
    <submittedName>
        <fullName evidence="1">Arginase family protein</fullName>
    </submittedName>
</protein>
<reference evidence="1 2" key="1">
    <citation type="submission" date="2019-03" db="EMBL/GenBank/DDBJ databases">
        <title>Genomic Encyclopedia of Type Strains, Phase IV (KMG-IV): sequencing the most valuable type-strain genomes for metagenomic binning, comparative biology and taxonomic classification.</title>
        <authorList>
            <person name="Goeker M."/>
        </authorList>
    </citation>
    <scope>NUCLEOTIDE SEQUENCE [LARGE SCALE GENOMIC DNA]</scope>
    <source>
        <strain evidence="1 2">DSM 29487</strain>
    </source>
</reference>
<dbReference type="GO" id="GO:0033389">
    <property type="term" value="P:putrescine biosynthetic process from arginine, via agmatine"/>
    <property type="evidence" value="ECO:0007669"/>
    <property type="project" value="TreeGrafter"/>
</dbReference>
<dbReference type="InterPro" id="IPR006035">
    <property type="entry name" value="Ureohydrolase"/>
</dbReference>
<evidence type="ECO:0000313" key="1">
    <source>
        <dbReference type="EMBL" id="TCV91067.1"/>
    </source>
</evidence>
<dbReference type="SUPFAM" id="SSF52768">
    <property type="entry name" value="Arginase/deacetylase"/>
    <property type="match status" value="1"/>
</dbReference>
<dbReference type="PANTHER" id="PTHR11358:SF41">
    <property type="entry name" value="ARGINASE"/>
    <property type="match status" value="1"/>
</dbReference>
<dbReference type="PANTHER" id="PTHR11358">
    <property type="entry name" value="ARGINASE/AGMATINASE"/>
    <property type="match status" value="1"/>
</dbReference>
<dbReference type="Proteomes" id="UP000295515">
    <property type="component" value="Unassembled WGS sequence"/>
</dbReference>
<dbReference type="Pfam" id="PF00491">
    <property type="entry name" value="Arginase"/>
    <property type="match status" value="1"/>
</dbReference>
<name>A0A4R3YFT9_9FIRM</name>
<dbReference type="GO" id="GO:0046872">
    <property type="term" value="F:metal ion binding"/>
    <property type="evidence" value="ECO:0007669"/>
    <property type="project" value="InterPro"/>
</dbReference>
<keyword evidence="2" id="KW-1185">Reference proteome</keyword>
<comment type="caution">
    <text evidence="1">The sequence shown here is derived from an EMBL/GenBank/DDBJ whole genome shotgun (WGS) entry which is preliminary data.</text>
</comment>
<evidence type="ECO:0000313" key="2">
    <source>
        <dbReference type="Proteomes" id="UP000295515"/>
    </source>
</evidence>
<accession>A0A4R3YFT9</accession>
<dbReference type="Gene3D" id="3.40.800.10">
    <property type="entry name" value="Ureohydrolase domain"/>
    <property type="match status" value="1"/>
</dbReference>
<dbReference type="EMBL" id="SMCQ01000036">
    <property type="protein sequence ID" value="TCV91067.1"/>
    <property type="molecule type" value="Genomic_DNA"/>
</dbReference>
<dbReference type="AlphaFoldDB" id="A0A4R3YFT9"/>
<sequence length="242" mass="28369">MNFSGIYENQRFYQKDNFNWIDCQNIQGTNGLLDNHSKQMIRRMISNIDVQGIHFIDNGNYHYISELWIEKIRHPFALVVFDHHSDMQKSLFDEMLGCGSWILKAIESQPYLQKVILIGMTASQKKKIEHLYKDKVIIFLEDDILKHRFASFPLDKIKDLPIYISIDKDILSKQVIETNWDQGQVNLLDLQSLLAILLTDCDVIGIDICGECMNRIEEMKNIKKDEVVNEKLIEFIHQSLHL</sequence>
<organism evidence="1 2">
    <name type="scientific">Longibaculum muris</name>
    <dbReference type="NCBI Taxonomy" id="1796628"/>
    <lineage>
        <taxon>Bacteria</taxon>
        <taxon>Bacillati</taxon>
        <taxon>Bacillota</taxon>
        <taxon>Erysipelotrichia</taxon>
        <taxon>Erysipelotrichales</taxon>
        <taxon>Coprobacillaceae</taxon>
        <taxon>Longibaculum</taxon>
    </lineage>
</organism>
<gene>
    <name evidence="1" type="ORF">EDD60_1364</name>
</gene>
<proteinExistence type="predicted"/>
<dbReference type="GO" id="GO:0008783">
    <property type="term" value="F:agmatinase activity"/>
    <property type="evidence" value="ECO:0007669"/>
    <property type="project" value="TreeGrafter"/>
</dbReference>